<dbReference type="OrthoDB" id="1689175at2759"/>
<dbReference type="EMBL" id="BMAC01000026">
    <property type="protein sequence ID" value="GFP81081.1"/>
    <property type="molecule type" value="Genomic_DNA"/>
</dbReference>
<protein>
    <submittedName>
        <fullName evidence="2">Uncharacterized protein</fullName>
    </submittedName>
</protein>
<sequence>MVKLASARETRMYGPRLARNRSEYMNAGLYVFATILLMGGFTAQFSSEPKSGLVLLLIGFVIIIIVNLHDLIAHLAGIDYRLPLMEFDMQLALVEFAVPLVYTIGTLLFFLATLFLLIQAEKRYMHFKMEQIALSMLIAGPALWLLGSIHNSCQIYERADGHVQILQESVLIPFLMSSLLFLVGAILNSREQVGYVHHGLDLLGETWIWLGIIGSLILFMGALANVVKVFKMQQLNELRLEKLRGGAQERLVRIREGHMPLVADEDRRHDRIRRREEERRRSPVVEYVEEGRSSDQVIPTPYKDVLVGQL</sequence>
<feature type="transmembrane region" description="Helical" evidence="1">
    <location>
        <begin position="27"/>
        <end position="46"/>
    </location>
</feature>
<keyword evidence="3" id="KW-1185">Reference proteome</keyword>
<accession>A0A830BGC7</accession>
<dbReference type="Proteomes" id="UP000653305">
    <property type="component" value="Unassembled WGS sequence"/>
</dbReference>
<keyword evidence="1" id="KW-0472">Membrane</keyword>
<evidence type="ECO:0000313" key="3">
    <source>
        <dbReference type="Proteomes" id="UP000653305"/>
    </source>
</evidence>
<proteinExistence type="predicted"/>
<keyword evidence="1" id="KW-1133">Transmembrane helix</keyword>
<dbReference type="PANTHER" id="PTHR34967:SF1">
    <property type="entry name" value="OS02G0257200 PROTEIN"/>
    <property type="match status" value="1"/>
</dbReference>
<name>A0A830BGC7_9LAMI</name>
<comment type="caution">
    <text evidence="2">The sequence shown here is derived from an EMBL/GenBank/DDBJ whole genome shotgun (WGS) entry which is preliminary data.</text>
</comment>
<feature type="transmembrane region" description="Helical" evidence="1">
    <location>
        <begin position="52"/>
        <end position="72"/>
    </location>
</feature>
<feature type="transmembrane region" description="Helical" evidence="1">
    <location>
        <begin position="207"/>
        <end position="230"/>
    </location>
</feature>
<feature type="transmembrane region" description="Helical" evidence="1">
    <location>
        <begin position="170"/>
        <end position="187"/>
    </location>
</feature>
<dbReference type="PANTHER" id="PTHR34967">
    <property type="entry name" value="OS02G0257200 PROTEIN"/>
    <property type="match status" value="1"/>
</dbReference>
<keyword evidence="1" id="KW-0812">Transmembrane</keyword>
<evidence type="ECO:0000313" key="2">
    <source>
        <dbReference type="EMBL" id="GFP81081.1"/>
    </source>
</evidence>
<dbReference type="AlphaFoldDB" id="A0A830BGC7"/>
<feature type="transmembrane region" description="Helical" evidence="1">
    <location>
        <begin position="93"/>
        <end position="120"/>
    </location>
</feature>
<reference evidence="2" key="1">
    <citation type="submission" date="2020-07" db="EMBL/GenBank/DDBJ databases">
        <title>Ethylene signaling mediates host invasion by parasitic plants.</title>
        <authorList>
            <person name="Yoshida S."/>
        </authorList>
    </citation>
    <scope>NUCLEOTIDE SEQUENCE</scope>
    <source>
        <strain evidence="2">Okayama</strain>
    </source>
</reference>
<gene>
    <name evidence="2" type="ORF">PHJA_000251400</name>
</gene>
<feature type="transmembrane region" description="Helical" evidence="1">
    <location>
        <begin position="132"/>
        <end position="149"/>
    </location>
</feature>
<evidence type="ECO:0000256" key="1">
    <source>
        <dbReference type="SAM" id="Phobius"/>
    </source>
</evidence>
<organism evidence="2 3">
    <name type="scientific">Phtheirospermum japonicum</name>
    <dbReference type="NCBI Taxonomy" id="374723"/>
    <lineage>
        <taxon>Eukaryota</taxon>
        <taxon>Viridiplantae</taxon>
        <taxon>Streptophyta</taxon>
        <taxon>Embryophyta</taxon>
        <taxon>Tracheophyta</taxon>
        <taxon>Spermatophyta</taxon>
        <taxon>Magnoliopsida</taxon>
        <taxon>eudicotyledons</taxon>
        <taxon>Gunneridae</taxon>
        <taxon>Pentapetalae</taxon>
        <taxon>asterids</taxon>
        <taxon>lamiids</taxon>
        <taxon>Lamiales</taxon>
        <taxon>Orobanchaceae</taxon>
        <taxon>Orobanchaceae incertae sedis</taxon>
        <taxon>Phtheirospermum</taxon>
    </lineage>
</organism>